<proteinExistence type="predicted"/>
<comment type="caution">
    <text evidence="2">The sequence shown here is derived from an EMBL/GenBank/DDBJ whole genome shotgun (WGS) entry which is preliminary data.</text>
</comment>
<dbReference type="EMBL" id="PYDT01000009">
    <property type="protein sequence ID" value="THU50425.1"/>
    <property type="molecule type" value="Genomic_DNA"/>
</dbReference>
<sequence length="78" mass="7981">MEARSRCYRHPTGGSGAAEGGALPLQVGAPAGATAAGAIALRCLTPWEKQSQAPLPCSASAQYRAGHESYLSELLLAQ</sequence>
<evidence type="ECO:0000313" key="3">
    <source>
        <dbReference type="Proteomes" id="UP000317650"/>
    </source>
</evidence>
<dbReference type="Proteomes" id="UP000317650">
    <property type="component" value="Chromosome 6"/>
</dbReference>
<feature type="region of interest" description="Disordered" evidence="1">
    <location>
        <begin position="1"/>
        <end position="21"/>
    </location>
</feature>
<evidence type="ECO:0000256" key="1">
    <source>
        <dbReference type="SAM" id="MobiDB-lite"/>
    </source>
</evidence>
<name>A0A4S8IPF3_MUSBA</name>
<protein>
    <submittedName>
        <fullName evidence="2">Uncharacterized protein</fullName>
    </submittedName>
</protein>
<evidence type="ECO:0000313" key="2">
    <source>
        <dbReference type="EMBL" id="THU50425.1"/>
    </source>
</evidence>
<dbReference type="AlphaFoldDB" id="A0A4S8IPF3"/>
<reference evidence="2 3" key="1">
    <citation type="journal article" date="2019" name="Nat. Plants">
        <title>Genome sequencing of Musa balbisiana reveals subgenome evolution and function divergence in polyploid bananas.</title>
        <authorList>
            <person name="Yao X."/>
        </authorList>
    </citation>
    <scope>NUCLEOTIDE SEQUENCE [LARGE SCALE GENOMIC DNA]</scope>
    <source>
        <strain evidence="3">cv. DH-PKW</strain>
        <tissue evidence="2">Leaves</tissue>
    </source>
</reference>
<gene>
    <name evidence="2" type="ORF">C4D60_Mb06t20080</name>
</gene>
<organism evidence="2 3">
    <name type="scientific">Musa balbisiana</name>
    <name type="common">Banana</name>
    <dbReference type="NCBI Taxonomy" id="52838"/>
    <lineage>
        <taxon>Eukaryota</taxon>
        <taxon>Viridiplantae</taxon>
        <taxon>Streptophyta</taxon>
        <taxon>Embryophyta</taxon>
        <taxon>Tracheophyta</taxon>
        <taxon>Spermatophyta</taxon>
        <taxon>Magnoliopsida</taxon>
        <taxon>Liliopsida</taxon>
        <taxon>Zingiberales</taxon>
        <taxon>Musaceae</taxon>
        <taxon>Musa</taxon>
    </lineage>
</organism>
<keyword evidence="3" id="KW-1185">Reference proteome</keyword>
<accession>A0A4S8IPF3</accession>